<feature type="transmembrane region" description="Helical" evidence="6">
    <location>
        <begin position="141"/>
        <end position="162"/>
    </location>
</feature>
<evidence type="ECO:0000313" key="7">
    <source>
        <dbReference type="EMBL" id="OGE81197.1"/>
    </source>
</evidence>
<keyword evidence="4 6" id="KW-1133">Transmembrane helix</keyword>
<evidence type="ECO:0000256" key="5">
    <source>
        <dbReference type="ARBA" id="ARBA00023136"/>
    </source>
</evidence>
<feature type="transmembrane region" description="Helical" evidence="6">
    <location>
        <begin position="39"/>
        <end position="57"/>
    </location>
</feature>
<dbReference type="STRING" id="1817825.A2720_01510"/>
<feature type="transmembrane region" description="Helical" evidence="6">
    <location>
        <begin position="112"/>
        <end position="129"/>
    </location>
</feature>
<protein>
    <submittedName>
        <fullName evidence="7">Uncharacterized protein</fullName>
    </submittedName>
</protein>
<feature type="transmembrane region" description="Helical" evidence="6">
    <location>
        <begin position="247"/>
        <end position="270"/>
    </location>
</feature>
<evidence type="ECO:0000256" key="3">
    <source>
        <dbReference type="ARBA" id="ARBA00022692"/>
    </source>
</evidence>
<sequence>MLQIGRNILSLIVSRIIAGVILFLVYTQLAQYLGPTVTGQYGLLAAYVTVFNFFIDLGMSQLVIKKISEDRAHAEKYLGNYFVIQTILAVVFVGIMNAVVFINDYPVDVKNALYMASLGLFLSTLSLPLRSVVSAFQRLTIMAGINFFNSLINASMMVLAIVFRQNLFFLSLISVAVGLFDLIVYSILVNKRYVRLKPAFDFQFWKQLILMNAPFIFLTFFSIYNRIDTLLLPKFRDFVETGYYTAAYKFWDVLAFLPAVVGVSLYPFFAEALSKNLKDYAKEGLETYSRYMIALAVPLSIGAFILAKPITLAFYGETFMPAANALWLLVLAVSLLIIYSPVNSLIISQMTKTAMKITGFNLFYNLAANIILLPRFGFVASAAITVGSEIIQLLAYTYVVNKKIIRYNFFRYFIKPLIAGGIMAVALILLAGRNVWLLIAVGALAYSVSLLLLKFFHRQDWDLFKAAVNIRKSVDVKTETV</sequence>
<feature type="transmembrane region" description="Helical" evidence="6">
    <location>
        <begin position="436"/>
        <end position="456"/>
    </location>
</feature>
<dbReference type="AlphaFoldDB" id="A0A1F5NU54"/>
<name>A0A1F5NU54_9BACT</name>
<reference evidence="7 8" key="1">
    <citation type="journal article" date="2016" name="Nat. Commun.">
        <title>Thousands of microbial genomes shed light on interconnected biogeochemical processes in an aquifer system.</title>
        <authorList>
            <person name="Anantharaman K."/>
            <person name="Brown C.T."/>
            <person name="Hug L.A."/>
            <person name="Sharon I."/>
            <person name="Castelle C.J."/>
            <person name="Probst A.J."/>
            <person name="Thomas B.C."/>
            <person name="Singh A."/>
            <person name="Wilkins M.J."/>
            <person name="Karaoz U."/>
            <person name="Brodie E.L."/>
            <person name="Williams K.H."/>
            <person name="Hubbard S.S."/>
            <person name="Banfield J.F."/>
        </authorList>
    </citation>
    <scope>NUCLEOTIDE SEQUENCE [LARGE SCALE GENOMIC DNA]</scope>
</reference>
<keyword evidence="2" id="KW-1003">Cell membrane</keyword>
<dbReference type="InterPro" id="IPR050833">
    <property type="entry name" value="Poly_Biosynth_Transport"/>
</dbReference>
<comment type="subcellular location">
    <subcellularLocation>
        <location evidence="1">Cell membrane</location>
        <topology evidence="1">Multi-pass membrane protein</topology>
    </subcellularLocation>
</comment>
<gene>
    <name evidence="7" type="ORF">A2720_01510</name>
</gene>
<evidence type="ECO:0000256" key="4">
    <source>
        <dbReference type="ARBA" id="ARBA00022989"/>
    </source>
</evidence>
<keyword evidence="3 6" id="KW-0812">Transmembrane</keyword>
<feature type="transmembrane region" description="Helical" evidence="6">
    <location>
        <begin position="412"/>
        <end position="430"/>
    </location>
</feature>
<dbReference type="Pfam" id="PF01943">
    <property type="entry name" value="Polysacc_synt"/>
    <property type="match status" value="1"/>
</dbReference>
<feature type="transmembrane region" description="Helical" evidence="6">
    <location>
        <begin position="208"/>
        <end position="227"/>
    </location>
</feature>
<feature type="transmembrane region" description="Helical" evidence="6">
    <location>
        <begin position="378"/>
        <end position="400"/>
    </location>
</feature>
<feature type="transmembrane region" description="Helical" evidence="6">
    <location>
        <begin position="168"/>
        <end position="188"/>
    </location>
</feature>
<dbReference type="CDD" id="cd13128">
    <property type="entry name" value="MATE_Wzx_like"/>
    <property type="match status" value="1"/>
</dbReference>
<keyword evidence="5 6" id="KW-0472">Membrane</keyword>
<organism evidence="7 8">
    <name type="scientific">Candidatus Doudnabacteria bacterium RIFCSPHIGHO2_01_FULL_46_24</name>
    <dbReference type="NCBI Taxonomy" id="1817825"/>
    <lineage>
        <taxon>Bacteria</taxon>
        <taxon>Candidatus Doudnaibacteriota</taxon>
    </lineage>
</organism>
<dbReference type="EMBL" id="MFEL01000010">
    <property type="protein sequence ID" value="OGE81197.1"/>
    <property type="molecule type" value="Genomic_DNA"/>
</dbReference>
<dbReference type="PANTHER" id="PTHR30250:SF11">
    <property type="entry name" value="O-ANTIGEN TRANSPORTER-RELATED"/>
    <property type="match status" value="1"/>
</dbReference>
<dbReference type="InterPro" id="IPR002797">
    <property type="entry name" value="Polysacc_synth"/>
</dbReference>
<evidence type="ECO:0000256" key="6">
    <source>
        <dbReference type="SAM" id="Phobius"/>
    </source>
</evidence>
<dbReference type="GO" id="GO:0005886">
    <property type="term" value="C:plasma membrane"/>
    <property type="evidence" value="ECO:0007669"/>
    <property type="project" value="UniProtKB-SubCell"/>
</dbReference>
<evidence type="ECO:0000313" key="8">
    <source>
        <dbReference type="Proteomes" id="UP000178892"/>
    </source>
</evidence>
<feature type="transmembrane region" description="Helical" evidence="6">
    <location>
        <begin position="291"/>
        <end position="316"/>
    </location>
</feature>
<evidence type="ECO:0000256" key="2">
    <source>
        <dbReference type="ARBA" id="ARBA00022475"/>
    </source>
</evidence>
<feature type="transmembrane region" description="Helical" evidence="6">
    <location>
        <begin position="322"/>
        <end position="342"/>
    </location>
</feature>
<accession>A0A1F5NU54</accession>
<feature type="transmembrane region" description="Helical" evidence="6">
    <location>
        <begin position="78"/>
        <end position="100"/>
    </location>
</feature>
<dbReference type="PANTHER" id="PTHR30250">
    <property type="entry name" value="PST FAMILY PREDICTED COLANIC ACID TRANSPORTER"/>
    <property type="match status" value="1"/>
</dbReference>
<feature type="transmembrane region" description="Helical" evidence="6">
    <location>
        <begin position="354"/>
        <end position="372"/>
    </location>
</feature>
<evidence type="ECO:0000256" key="1">
    <source>
        <dbReference type="ARBA" id="ARBA00004651"/>
    </source>
</evidence>
<feature type="transmembrane region" description="Helical" evidence="6">
    <location>
        <begin position="12"/>
        <end position="33"/>
    </location>
</feature>
<comment type="caution">
    <text evidence="7">The sequence shown here is derived from an EMBL/GenBank/DDBJ whole genome shotgun (WGS) entry which is preliminary data.</text>
</comment>
<dbReference type="Proteomes" id="UP000178892">
    <property type="component" value="Unassembled WGS sequence"/>
</dbReference>
<proteinExistence type="predicted"/>